<protein>
    <submittedName>
        <fullName evidence="1">Uncharacterized protein</fullName>
    </submittedName>
</protein>
<keyword evidence="2" id="KW-1185">Reference proteome</keyword>
<dbReference type="RefSeq" id="XP_004030622.1">
    <property type="nucleotide sequence ID" value="XM_004030574.1"/>
</dbReference>
<reference evidence="1 2" key="1">
    <citation type="submission" date="2011-07" db="EMBL/GenBank/DDBJ databases">
        <authorList>
            <person name="Coyne R."/>
            <person name="Brami D."/>
            <person name="Johnson J."/>
            <person name="Hostetler J."/>
            <person name="Hannick L."/>
            <person name="Clark T."/>
            <person name="Cassidy-Hanley D."/>
            <person name="Inman J."/>
        </authorList>
    </citation>
    <scope>NUCLEOTIDE SEQUENCE [LARGE SCALE GENOMIC DNA]</scope>
    <source>
        <strain evidence="1 2">G5</strain>
    </source>
</reference>
<dbReference type="GeneID" id="14905488"/>
<evidence type="ECO:0000313" key="2">
    <source>
        <dbReference type="Proteomes" id="UP000008983"/>
    </source>
</evidence>
<organism evidence="1 2">
    <name type="scientific">Ichthyophthirius multifiliis</name>
    <name type="common">White spot disease agent</name>
    <name type="synonym">Ich</name>
    <dbReference type="NCBI Taxonomy" id="5932"/>
    <lineage>
        <taxon>Eukaryota</taxon>
        <taxon>Sar</taxon>
        <taxon>Alveolata</taxon>
        <taxon>Ciliophora</taxon>
        <taxon>Intramacronucleata</taxon>
        <taxon>Oligohymenophorea</taxon>
        <taxon>Hymenostomatida</taxon>
        <taxon>Ophryoglenina</taxon>
        <taxon>Ichthyophthirius</taxon>
    </lineage>
</organism>
<gene>
    <name evidence="1" type="ORF">IMG5_156660</name>
</gene>
<dbReference type="OMA" id="AECMEER"/>
<proteinExistence type="predicted"/>
<accession>G0QZG8</accession>
<name>G0QZG8_ICHMU</name>
<evidence type="ECO:0000313" key="1">
    <source>
        <dbReference type="EMBL" id="EGR29386.1"/>
    </source>
</evidence>
<dbReference type="InParanoid" id="G0QZG8"/>
<sequence>MNTTQLVPTYDDVRTGKTWVGGPTYEIQKQHIPGYQGHVKALEAESQHGKTFAKITAECINNRYKSGFIIDQEEQFKTNYKLEFQKPNLRNNPAFSQYSNINEKQKIDEIERLELIKTQLLAQPRSIDDVPPIDRVHVIGYQGFKPVYRYPIKQIKPQSVEEINQQAQTILALTKGDLNPPKEVPVVGYSGFQKSIKSENMFGKTFKELSNLSNKQY</sequence>
<dbReference type="AlphaFoldDB" id="G0QZG8"/>
<dbReference type="Proteomes" id="UP000008983">
    <property type="component" value="Unassembled WGS sequence"/>
</dbReference>
<dbReference type="EMBL" id="GL984149">
    <property type="protein sequence ID" value="EGR29386.1"/>
    <property type="molecule type" value="Genomic_DNA"/>
</dbReference>
<dbReference type="eggNOG" id="ENOG502SNWX">
    <property type="taxonomic scope" value="Eukaryota"/>
</dbReference>
<dbReference type="OrthoDB" id="305510at2759"/>